<proteinExistence type="predicted"/>
<accession>A0A238UBV4</accession>
<name>A0A238UBV4_9FLAO</name>
<feature type="transmembrane region" description="Helical" evidence="1">
    <location>
        <begin position="98"/>
        <end position="115"/>
    </location>
</feature>
<keyword evidence="1" id="KW-1133">Transmembrane helix</keyword>
<reference evidence="2 3" key="1">
    <citation type="submission" date="2017-07" db="EMBL/GenBank/DDBJ databases">
        <authorList>
            <person name="Sun Z.S."/>
            <person name="Albrecht U."/>
            <person name="Echele G."/>
            <person name="Lee C.C."/>
        </authorList>
    </citation>
    <scope>NUCLEOTIDE SEQUENCE [LARGE SCALE GENOMIC DNA]</scope>
    <source>
        <strain evidence="3">type strain: KCTC 22618</strain>
    </source>
</reference>
<keyword evidence="1" id="KW-0812">Transmembrane</keyword>
<dbReference type="RefSeq" id="WP_095073029.1">
    <property type="nucleotide sequence ID" value="NZ_LT899436.1"/>
</dbReference>
<dbReference type="SUPFAM" id="SSF53335">
    <property type="entry name" value="S-adenosyl-L-methionine-dependent methyltransferases"/>
    <property type="match status" value="1"/>
</dbReference>
<dbReference type="GO" id="GO:0008168">
    <property type="term" value="F:methyltransferase activity"/>
    <property type="evidence" value="ECO:0007669"/>
    <property type="project" value="UniProtKB-KW"/>
</dbReference>
<evidence type="ECO:0000256" key="1">
    <source>
        <dbReference type="SAM" id="Phobius"/>
    </source>
</evidence>
<sequence length="332" mass="38793">MTVQEKIIQATSEYFKDQIDYYELSKASKTYKFILEEICDEDMNIELGRNDIHSDNGKSLGTFWAALCLDDIIRTRQFIRGMHKAIQEKMKLKDKIHVLYAGTGPFATLLLPFLLRYSEREIHFSLLEINPFSFKILQNLISRLDLNKSNITFIKDDATKHNIDTKNTPDIILSETMQNALAKEQQVPIFFNLMNQVKEETIFIPERIELSIGLKNSKIPIEKIELTDYIQEKKVFEVSKELIFTSHKNSFQYPTFPKIQTVISHNRLKEFDELLLFTEIQVYKDEKIAINESGLTTPILIDLIPKNTNKAIIETRYIISSDPKLEYQIYYS</sequence>
<dbReference type="EMBL" id="LT899436">
    <property type="protein sequence ID" value="SNR16466.1"/>
    <property type="molecule type" value="Genomic_DNA"/>
</dbReference>
<evidence type="ECO:0000313" key="2">
    <source>
        <dbReference type="EMBL" id="SNR16466.1"/>
    </source>
</evidence>
<keyword evidence="3" id="KW-1185">Reference proteome</keyword>
<evidence type="ECO:0000313" key="3">
    <source>
        <dbReference type="Proteomes" id="UP000215214"/>
    </source>
</evidence>
<dbReference type="KEGG" id="tje:TJEJU_2792"/>
<dbReference type="InterPro" id="IPR029063">
    <property type="entry name" value="SAM-dependent_MTases_sf"/>
</dbReference>
<protein>
    <submittedName>
        <fullName evidence="2">S-adenosyl-L-methionine-dependent methyltransferase family protein</fullName>
    </submittedName>
</protein>
<dbReference type="OrthoDB" id="1157001at2"/>
<dbReference type="GO" id="GO:0032259">
    <property type="term" value="P:methylation"/>
    <property type="evidence" value="ECO:0007669"/>
    <property type="project" value="UniProtKB-KW"/>
</dbReference>
<dbReference type="Proteomes" id="UP000215214">
    <property type="component" value="Chromosome TJEJU"/>
</dbReference>
<dbReference type="AlphaFoldDB" id="A0A238UBV4"/>
<keyword evidence="1" id="KW-0472">Membrane</keyword>
<organism evidence="2 3">
    <name type="scientific">Tenacibaculum jejuense</name>
    <dbReference type="NCBI Taxonomy" id="584609"/>
    <lineage>
        <taxon>Bacteria</taxon>
        <taxon>Pseudomonadati</taxon>
        <taxon>Bacteroidota</taxon>
        <taxon>Flavobacteriia</taxon>
        <taxon>Flavobacteriales</taxon>
        <taxon>Flavobacteriaceae</taxon>
        <taxon>Tenacibaculum</taxon>
    </lineage>
</organism>
<gene>
    <name evidence="2" type="ORF">TJEJU_2792</name>
</gene>
<keyword evidence="2" id="KW-0808">Transferase</keyword>
<keyword evidence="2" id="KW-0489">Methyltransferase</keyword>
<dbReference type="Gene3D" id="3.40.50.150">
    <property type="entry name" value="Vaccinia Virus protein VP39"/>
    <property type="match status" value="1"/>
</dbReference>